<evidence type="ECO:0000313" key="6">
    <source>
        <dbReference type="Proteomes" id="UP000694851"/>
    </source>
</evidence>
<dbReference type="OrthoDB" id="9833398at2759"/>
<name>A0A8B7Q7E1_HIPAR</name>
<dbReference type="KEGG" id="hai:109374052"/>
<dbReference type="InterPro" id="IPR057351">
    <property type="entry name" value="TM225_dom"/>
</dbReference>
<dbReference type="InterPro" id="IPR033542">
    <property type="entry name" value="TM225"/>
</dbReference>
<accession>A0A8B7Q7E1</accession>
<keyword evidence="4" id="KW-1133">Transmembrane helix</keyword>
<reference evidence="7" key="1">
    <citation type="submission" date="2025-08" db="UniProtKB">
        <authorList>
            <consortium name="RefSeq"/>
        </authorList>
    </citation>
    <scope>IDENTIFICATION</scope>
    <source>
        <tissue evidence="7">Muscle</tissue>
    </source>
</reference>
<gene>
    <name evidence="7" type="primary">TMEM225</name>
</gene>
<dbReference type="PANTHER" id="PTHR36477">
    <property type="entry name" value="TRANSMEMBRANE PROTEIN 225"/>
    <property type="match status" value="1"/>
</dbReference>
<evidence type="ECO:0000259" key="5">
    <source>
        <dbReference type="Pfam" id="PF25452"/>
    </source>
</evidence>
<dbReference type="Pfam" id="PF25452">
    <property type="entry name" value="TM225"/>
    <property type="match status" value="1"/>
</dbReference>
<feature type="domain" description="Transmembrane protein 225" evidence="5">
    <location>
        <begin position="1"/>
        <end position="163"/>
    </location>
</feature>
<sequence>MVEKSIRNIQATNMLFSSWALILLVLGIIMDDWVELNSETKKNRKSHSPWTYTTIWPEDELKVVRIIMILVLNLSFFHNLFLGLEFTYMIPQTKYILFIDVFISFFTGILLLCALLMYHLKLRQDQFMYYSSYKITWIIPMAYLNVSFFFTSGALSFLQYKKSRNSCACMNITHDPSRGSQDIQESGSTVQVLSLPARTAMPRSIVRVQSMRSGEDAPKKSQIQKRRVTWAL</sequence>
<evidence type="ECO:0000256" key="4">
    <source>
        <dbReference type="SAM" id="Phobius"/>
    </source>
</evidence>
<keyword evidence="6" id="KW-1185">Reference proteome</keyword>
<dbReference type="AlphaFoldDB" id="A0A8B7Q7E1"/>
<feature type="transmembrane region" description="Helical" evidence="4">
    <location>
        <begin position="95"/>
        <end position="117"/>
    </location>
</feature>
<feature type="transmembrane region" description="Helical" evidence="4">
    <location>
        <begin position="63"/>
        <end position="83"/>
    </location>
</feature>
<dbReference type="RefSeq" id="XP_019483867.1">
    <property type="nucleotide sequence ID" value="XM_019628322.1"/>
</dbReference>
<dbReference type="GO" id="GO:0016020">
    <property type="term" value="C:membrane"/>
    <property type="evidence" value="ECO:0007669"/>
    <property type="project" value="UniProtKB-SubCell"/>
</dbReference>
<evidence type="ECO:0000313" key="7">
    <source>
        <dbReference type="RefSeq" id="XP_019483867.1"/>
    </source>
</evidence>
<evidence type="ECO:0000256" key="3">
    <source>
        <dbReference type="ARBA" id="ARBA00023136"/>
    </source>
</evidence>
<feature type="transmembrane region" description="Helical" evidence="4">
    <location>
        <begin position="137"/>
        <end position="158"/>
    </location>
</feature>
<keyword evidence="3 4" id="KW-0472">Membrane</keyword>
<feature type="transmembrane region" description="Helical" evidence="4">
    <location>
        <begin position="12"/>
        <end position="30"/>
    </location>
</feature>
<proteinExistence type="predicted"/>
<dbReference type="CTD" id="338661"/>
<evidence type="ECO:0000256" key="1">
    <source>
        <dbReference type="ARBA" id="ARBA00004141"/>
    </source>
</evidence>
<comment type="subcellular location">
    <subcellularLocation>
        <location evidence="1">Membrane</location>
        <topology evidence="1">Multi-pass membrane protein</topology>
    </subcellularLocation>
</comment>
<organism evidence="6 7">
    <name type="scientific">Hipposideros armiger</name>
    <name type="common">Great Himalayan leaf-nosed bat</name>
    <dbReference type="NCBI Taxonomy" id="186990"/>
    <lineage>
        <taxon>Eukaryota</taxon>
        <taxon>Metazoa</taxon>
        <taxon>Chordata</taxon>
        <taxon>Craniata</taxon>
        <taxon>Vertebrata</taxon>
        <taxon>Euteleostomi</taxon>
        <taxon>Mammalia</taxon>
        <taxon>Eutheria</taxon>
        <taxon>Laurasiatheria</taxon>
        <taxon>Chiroptera</taxon>
        <taxon>Yinpterochiroptera</taxon>
        <taxon>Rhinolophoidea</taxon>
        <taxon>Hipposideridae</taxon>
        <taxon>Hipposideros</taxon>
    </lineage>
</organism>
<keyword evidence="2 4" id="KW-0812">Transmembrane</keyword>
<dbReference type="PANTHER" id="PTHR36477:SF1">
    <property type="entry name" value="TRANSMEMBRANE PROTEIN 225"/>
    <property type="match status" value="1"/>
</dbReference>
<dbReference type="GeneID" id="109374052"/>
<dbReference type="Proteomes" id="UP000694851">
    <property type="component" value="Unplaced"/>
</dbReference>
<dbReference type="Gene3D" id="1.20.140.150">
    <property type="match status" value="1"/>
</dbReference>
<protein>
    <submittedName>
        <fullName evidence="7">Transmembrane protein 225</fullName>
    </submittedName>
</protein>
<evidence type="ECO:0000256" key="2">
    <source>
        <dbReference type="ARBA" id="ARBA00022692"/>
    </source>
</evidence>